<feature type="region of interest" description="Disordered" evidence="1">
    <location>
        <begin position="33"/>
        <end position="154"/>
    </location>
</feature>
<protein>
    <submittedName>
        <fullName evidence="3">FraH-like protein</fullName>
    </submittedName>
</protein>
<feature type="compositionally biased region" description="Low complexity" evidence="1">
    <location>
        <begin position="33"/>
        <end position="45"/>
    </location>
</feature>
<accession>A0A2K3UXY2</accession>
<dbReference type="RefSeq" id="WP_103311827.1">
    <property type="nucleotide sequence ID" value="NZ_PPPD01000001.1"/>
</dbReference>
<feature type="compositionally biased region" description="Low complexity" evidence="1">
    <location>
        <begin position="111"/>
        <end position="138"/>
    </location>
</feature>
<evidence type="ECO:0000256" key="1">
    <source>
        <dbReference type="SAM" id="MobiDB-lite"/>
    </source>
</evidence>
<evidence type="ECO:0000313" key="3">
    <source>
        <dbReference type="EMBL" id="PNY81384.1"/>
    </source>
</evidence>
<feature type="domain" description="FHA" evidence="2">
    <location>
        <begin position="200"/>
        <end position="252"/>
    </location>
</feature>
<organism evidence="3 4">
    <name type="scientific">Deinococcus koreensis</name>
    <dbReference type="NCBI Taxonomy" id="2054903"/>
    <lineage>
        <taxon>Bacteria</taxon>
        <taxon>Thermotogati</taxon>
        <taxon>Deinococcota</taxon>
        <taxon>Deinococci</taxon>
        <taxon>Deinococcales</taxon>
        <taxon>Deinococcaceae</taxon>
        <taxon>Deinococcus</taxon>
    </lineage>
</organism>
<dbReference type="EMBL" id="PPPD01000001">
    <property type="protein sequence ID" value="PNY81384.1"/>
    <property type="molecule type" value="Genomic_DNA"/>
</dbReference>
<reference evidence="3 4" key="1">
    <citation type="submission" date="2018-01" db="EMBL/GenBank/DDBJ databases">
        <title>Deinococcus koreensis sp. nov., a radiation-resistant bacterium isolated from river water.</title>
        <authorList>
            <person name="Choi A."/>
        </authorList>
    </citation>
    <scope>NUCLEOTIDE SEQUENCE [LARGE SCALE GENOMIC DNA]</scope>
    <source>
        <strain evidence="3 4">SJW1-2</strain>
    </source>
</reference>
<keyword evidence="4" id="KW-1185">Reference proteome</keyword>
<dbReference type="OrthoDB" id="9816434at2"/>
<dbReference type="AlphaFoldDB" id="A0A2K3UXY2"/>
<evidence type="ECO:0000259" key="2">
    <source>
        <dbReference type="PROSITE" id="PS50006"/>
    </source>
</evidence>
<dbReference type="InterPro" id="IPR000253">
    <property type="entry name" value="FHA_dom"/>
</dbReference>
<dbReference type="Proteomes" id="UP000236379">
    <property type="component" value="Unassembled WGS sequence"/>
</dbReference>
<dbReference type="SUPFAM" id="SSF49879">
    <property type="entry name" value="SMAD/FHA domain"/>
    <property type="match status" value="1"/>
</dbReference>
<proteinExistence type="predicted"/>
<dbReference type="Pfam" id="PF00498">
    <property type="entry name" value="FHA"/>
    <property type="match status" value="1"/>
</dbReference>
<name>A0A2K3UXY2_9DEIO</name>
<gene>
    <name evidence="3" type="ORF">CVO96_08305</name>
</gene>
<dbReference type="Gene3D" id="2.60.200.20">
    <property type="match status" value="1"/>
</dbReference>
<dbReference type="InterPro" id="IPR008984">
    <property type="entry name" value="SMAD_FHA_dom_sf"/>
</dbReference>
<dbReference type="CDD" id="cd00060">
    <property type="entry name" value="FHA"/>
    <property type="match status" value="1"/>
</dbReference>
<evidence type="ECO:0000313" key="4">
    <source>
        <dbReference type="Proteomes" id="UP000236379"/>
    </source>
</evidence>
<comment type="caution">
    <text evidence="3">The sequence shown here is derived from an EMBL/GenBank/DDBJ whole genome shotgun (WGS) entry which is preliminary data.</text>
</comment>
<dbReference type="SMART" id="SM00240">
    <property type="entry name" value="FHA"/>
    <property type="match status" value="1"/>
</dbReference>
<sequence>MTITCSVCGTINPEGTQYCEGCGVELAAAPAQSAPQASDQAPAAPVLSAPEGAGTSPVDQIQIGGATADTASSGSPVIDGDITPPAEVIPGEGTPVADLNAGMPDMPLPETGTAATDAPQAATPAAPMDTAGADAMPMQESVTPEASAPASSDTTAAAAPVAAAPVSPAPADASVGAAKLGIKKYGAATGEFIPLQGERLVVGRFDASSGPVDIDLSGLGGQEHISRRHAELYRENGAWMVRDLGSTNGVYVKRAGEAAFSPRLQEPTRLSNGDEVAFGNLMLSFHQD</sequence>
<dbReference type="PROSITE" id="PS50006">
    <property type="entry name" value="FHA_DOMAIN"/>
    <property type="match status" value="1"/>
</dbReference>